<name>A0ABW4YGL0_9BACL</name>
<gene>
    <name evidence="1" type="ORF">ACFSJH_03460</name>
</gene>
<dbReference type="Proteomes" id="UP001597362">
    <property type="component" value="Unassembled WGS sequence"/>
</dbReference>
<sequence length="48" mass="5595">MYKWNGAYTLVTEDKAVVSGEWKVQKDNDGNIVVEKFAIQLTYLPIYR</sequence>
<keyword evidence="2" id="KW-1185">Reference proteome</keyword>
<evidence type="ECO:0000313" key="1">
    <source>
        <dbReference type="EMBL" id="MFD2114798.1"/>
    </source>
</evidence>
<accession>A0ABW4YGL0</accession>
<proteinExistence type="predicted"/>
<organism evidence="1 2">
    <name type="scientific">Paenibacillus yanchengensis</name>
    <dbReference type="NCBI Taxonomy" id="2035833"/>
    <lineage>
        <taxon>Bacteria</taxon>
        <taxon>Bacillati</taxon>
        <taxon>Bacillota</taxon>
        <taxon>Bacilli</taxon>
        <taxon>Bacillales</taxon>
        <taxon>Paenibacillaceae</taxon>
        <taxon>Paenibacillus</taxon>
    </lineage>
</organism>
<comment type="caution">
    <text evidence="1">The sequence shown here is derived from an EMBL/GenBank/DDBJ whole genome shotgun (WGS) entry which is preliminary data.</text>
</comment>
<evidence type="ECO:0000313" key="2">
    <source>
        <dbReference type="Proteomes" id="UP001597362"/>
    </source>
</evidence>
<dbReference type="RefSeq" id="WP_377769826.1">
    <property type="nucleotide sequence ID" value="NZ_JBHUHO010000009.1"/>
</dbReference>
<reference evidence="2" key="1">
    <citation type="journal article" date="2019" name="Int. J. Syst. Evol. Microbiol.">
        <title>The Global Catalogue of Microorganisms (GCM) 10K type strain sequencing project: providing services to taxonomists for standard genome sequencing and annotation.</title>
        <authorList>
            <consortium name="The Broad Institute Genomics Platform"/>
            <consortium name="The Broad Institute Genome Sequencing Center for Infectious Disease"/>
            <person name="Wu L."/>
            <person name="Ma J."/>
        </authorList>
    </citation>
    <scope>NUCLEOTIDE SEQUENCE [LARGE SCALE GENOMIC DNA]</scope>
    <source>
        <strain evidence="2">GH52</strain>
    </source>
</reference>
<dbReference type="EMBL" id="JBHUHO010000009">
    <property type="protein sequence ID" value="MFD2114798.1"/>
    <property type="molecule type" value="Genomic_DNA"/>
</dbReference>
<protein>
    <submittedName>
        <fullName evidence="1">Uncharacterized protein</fullName>
    </submittedName>
</protein>